<protein>
    <submittedName>
        <fullName evidence="6">GNAT family N-acetyltransferase</fullName>
    </submittedName>
</protein>
<comment type="similarity">
    <text evidence="3">Belongs to the acetyltransferase family. RimJ subfamily.</text>
</comment>
<dbReference type="GO" id="GO:0005737">
    <property type="term" value="C:cytoplasm"/>
    <property type="evidence" value="ECO:0007669"/>
    <property type="project" value="TreeGrafter"/>
</dbReference>
<sequence>MAREDDARALASMMSARISARLATWPELMTPSMARNRLARDLADAQRIAPMVMELREDGAVCGWMSVTRLPEHPACGILTYWLGEAHQGRGLMREAAPQAVRHLFEKLGLERLRAAVQMDNAASIGVLHAAGMRPLGPGRIWCSARGQEETCLWFEIDRAMALGEAVGIGHSEAAGESPDAVASEHWAGVPER</sequence>
<gene>
    <name evidence="6" type="ORF">GXW79_04455</name>
</gene>
<feature type="domain" description="N-acetyltransferase" evidence="5">
    <location>
        <begin position="5"/>
        <end position="158"/>
    </location>
</feature>
<comment type="caution">
    <text evidence="6">The sequence shown here is derived from an EMBL/GenBank/DDBJ whole genome shotgun (WGS) entry which is preliminary data.</text>
</comment>
<dbReference type="InterPro" id="IPR000182">
    <property type="entry name" value="GNAT_dom"/>
</dbReference>
<keyword evidence="1" id="KW-0808">Transferase</keyword>
<name>A0AAF1KRI8_9PROT</name>
<proteinExistence type="inferred from homology"/>
<evidence type="ECO:0000256" key="3">
    <source>
        <dbReference type="ARBA" id="ARBA00038502"/>
    </source>
</evidence>
<accession>A0AAF1KRI8</accession>
<dbReference type="EMBL" id="JAAEDH010000003">
    <property type="protein sequence ID" value="MBR0654327.1"/>
    <property type="molecule type" value="Genomic_DNA"/>
</dbReference>
<dbReference type="Proteomes" id="UP001196068">
    <property type="component" value="Unassembled WGS sequence"/>
</dbReference>
<evidence type="ECO:0000313" key="7">
    <source>
        <dbReference type="Proteomes" id="UP001196068"/>
    </source>
</evidence>
<dbReference type="PANTHER" id="PTHR43792:SF8">
    <property type="entry name" value="[RIBOSOMAL PROTEIN US5]-ALANINE N-ACETYLTRANSFERASE"/>
    <property type="match status" value="1"/>
</dbReference>
<reference evidence="6" key="2">
    <citation type="journal article" date="2021" name="Syst. Appl. Microbiol.">
        <title>Roseomonas hellenica sp. nov., isolated from roots of wild-growing Alkanna tinctoria.</title>
        <authorList>
            <person name="Rat A."/>
            <person name="Naranjo H.D."/>
            <person name="Lebbe L."/>
            <person name="Cnockaert M."/>
            <person name="Krigas N."/>
            <person name="Grigoriadou K."/>
            <person name="Maloupa E."/>
            <person name="Willems A."/>
        </authorList>
    </citation>
    <scope>NUCLEOTIDE SEQUENCE</scope>
    <source>
        <strain evidence="6">LMG 28251</strain>
    </source>
</reference>
<evidence type="ECO:0000256" key="2">
    <source>
        <dbReference type="ARBA" id="ARBA00023315"/>
    </source>
</evidence>
<dbReference type="InterPro" id="IPR051531">
    <property type="entry name" value="N-acetyltransferase"/>
</dbReference>
<dbReference type="PROSITE" id="PS51186">
    <property type="entry name" value="GNAT"/>
    <property type="match status" value="1"/>
</dbReference>
<dbReference type="PANTHER" id="PTHR43792">
    <property type="entry name" value="GNAT FAMILY, PUTATIVE (AFU_ORTHOLOGUE AFUA_3G00765)-RELATED-RELATED"/>
    <property type="match status" value="1"/>
</dbReference>
<feature type="region of interest" description="Disordered" evidence="4">
    <location>
        <begin position="174"/>
        <end position="193"/>
    </location>
</feature>
<dbReference type="Gene3D" id="3.40.630.30">
    <property type="match status" value="1"/>
</dbReference>
<dbReference type="InterPro" id="IPR016181">
    <property type="entry name" value="Acyl_CoA_acyltransferase"/>
</dbReference>
<keyword evidence="2" id="KW-0012">Acyltransferase</keyword>
<dbReference type="SUPFAM" id="SSF55729">
    <property type="entry name" value="Acyl-CoA N-acyltransferases (Nat)"/>
    <property type="match status" value="1"/>
</dbReference>
<dbReference type="Pfam" id="PF13302">
    <property type="entry name" value="Acetyltransf_3"/>
    <property type="match status" value="1"/>
</dbReference>
<reference evidence="6" key="1">
    <citation type="submission" date="2020-01" db="EMBL/GenBank/DDBJ databases">
        <authorList>
            <person name="Rat A."/>
        </authorList>
    </citation>
    <scope>NUCLEOTIDE SEQUENCE</scope>
    <source>
        <strain evidence="6">LMG 28251</strain>
    </source>
</reference>
<dbReference type="GO" id="GO:0008999">
    <property type="term" value="F:protein-N-terminal-alanine acetyltransferase activity"/>
    <property type="evidence" value="ECO:0007669"/>
    <property type="project" value="TreeGrafter"/>
</dbReference>
<evidence type="ECO:0000256" key="1">
    <source>
        <dbReference type="ARBA" id="ARBA00022679"/>
    </source>
</evidence>
<evidence type="ECO:0000259" key="5">
    <source>
        <dbReference type="PROSITE" id="PS51186"/>
    </source>
</evidence>
<evidence type="ECO:0000256" key="4">
    <source>
        <dbReference type="SAM" id="MobiDB-lite"/>
    </source>
</evidence>
<evidence type="ECO:0000313" key="6">
    <source>
        <dbReference type="EMBL" id="MBR0654327.1"/>
    </source>
</evidence>
<organism evidence="6 7">
    <name type="scientific">Plastoroseomonas arctica</name>
    <dbReference type="NCBI Taxonomy" id="1509237"/>
    <lineage>
        <taxon>Bacteria</taxon>
        <taxon>Pseudomonadati</taxon>
        <taxon>Pseudomonadota</taxon>
        <taxon>Alphaproteobacteria</taxon>
        <taxon>Acetobacterales</taxon>
        <taxon>Acetobacteraceae</taxon>
        <taxon>Plastoroseomonas</taxon>
    </lineage>
</organism>
<keyword evidence="7" id="KW-1185">Reference proteome</keyword>
<dbReference type="AlphaFoldDB" id="A0AAF1KRI8"/>